<keyword evidence="4 8" id="KW-1003">Cell membrane</keyword>
<keyword evidence="5 8" id="KW-0812">Transmembrane</keyword>
<feature type="transmembrane region" description="Helical" evidence="8">
    <location>
        <begin position="351"/>
        <end position="370"/>
    </location>
</feature>
<evidence type="ECO:0000256" key="4">
    <source>
        <dbReference type="ARBA" id="ARBA00022475"/>
    </source>
</evidence>
<evidence type="ECO:0000256" key="7">
    <source>
        <dbReference type="ARBA" id="ARBA00023136"/>
    </source>
</evidence>
<feature type="transmembrane region" description="Helical" evidence="8">
    <location>
        <begin position="182"/>
        <end position="203"/>
    </location>
</feature>
<evidence type="ECO:0000256" key="2">
    <source>
        <dbReference type="ARBA" id="ARBA00007783"/>
    </source>
</evidence>
<evidence type="ECO:0000256" key="1">
    <source>
        <dbReference type="ARBA" id="ARBA00004651"/>
    </source>
</evidence>
<dbReference type="PANTHER" id="PTHR30294">
    <property type="entry name" value="MEMBRANE COMPONENT OF ABC TRANSPORTER YHHJ-RELATED"/>
    <property type="match status" value="1"/>
</dbReference>
<dbReference type="InterPro" id="IPR047817">
    <property type="entry name" value="ABC2_TM_bact-type"/>
</dbReference>
<evidence type="ECO:0000256" key="5">
    <source>
        <dbReference type="ARBA" id="ARBA00022692"/>
    </source>
</evidence>
<comment type="caution">
    <text evidence="10">The sequence shown here is derived from an EMBL/GenBank/DDBJ whole genome shotgun (WGS) entry which is preliminary data.</text>
</comment>
<evidence type="ECO:0000313" key="10">
    <source>
        <dbReference type="EMBL" id="MEX6501071.1"/>
    </source>
</evidence>
<keyword evidence="11" id="KW-1185">Reference proteome</keyword>
<comment type="subcellular location">
    <subcellularLocation>
        <location evidence="8">Cell inner membrane</location>
        <topology evidence="8">Multi-pass membrane protein</topology>
    </subcellularLocation>
    <subcellularLocation>
        <location evidence="1">Cell membrane</location>
        <topology evidence="1">Multi-pass membrane protein</topology>
    </subcellularLocation>
</comment>
<feature type="domain" description="ABC transmembrane type-2" evidence="9">
    <location>
        <begin position="141"/>
        <end position="372"/>
    </location>
</feature>
<dbReference type="InterPro" id="IPR013525">
    <property type="entry name" value="ABC2_TM"/>
</dbReference>
<dbReference type="RefSeq" id="WP_369286009.1">
    <property type="nucleotide sequence ID" value="NZ_JBFTEG010000002.1"/>
</dbReference>
<reference evidence="10 11" key="1">
    <citation type="submission" date="2024-07" db="EMBL/GenBank/DDBJ databases">
        <authorList>
            <person name="Li M."/>
        </authorList>
    </citation>
    <scope>NUCLEOTIDE SEQUENCE [LARGE SCALE GENOMIC DNA]</scope>
    <source>
        <strain evidence="10 11">25A3E</strain>
    </source>
</reference>
<keyword evidence="3 8" id="KW-0813">Transport</keyword>
<keyword evidence="7 8" id="KW-0472">Membrane</keyword>
<dbReference type="InterPro" id="IPR000412">
    <property type="entry name" value="ABC_2_transport"/>
</dbReference>
<dbReference type="Pfam" id="PF12698">
    <property type="entry name" value="ABC2_membrane_3"/>
    <property type="match status" value="1"/>
</dbReference>
<organism evidence="10 11">
    <name type="scientific">Pseudomonas zhanjiangensis</name>
    <dbReference type="NCBI Taxonomy" id="3239015"/>
    <lineage>
        <taxon>Bacteria</taxon>
        <taxon>Pseudomonadati</taxon>
        <taxon>Pseudomonadota</taxon>
        <taxon>Gammaproteobacteria</taxon>
        <taxon>Pseudomonadales</taxon>
        <taxon>Pseudomonadaceae</taxon>
        <taxon>Pseudomonas</taxon>
    </lineage>
</organism>
<dbReference type="Gene3D" id="3.40.1710.10">
    <property type="entry name" value="abc type-2 transporter like domain"/>
    <property type="match status" value="1"/>
</dbReference>
<feature type="transmembrane region" description="Helical" evidence="8">
    <location>
        <begin position="229"/>
        <end position="250"/>
    </location>
</feature>
<gene>
    <name evidence="10" type="ORF">AB5S05_03280</name>
</gene>
<comment type="similarity">
    <text evidence="2 8">Belongs to the ABC-2 integral membrane protein family.</text>
</comment>
<accession>A0ABV3YP33</accession>
<proteinExistence type="inferred from homology"/>
<keyword evidence="6 8" id="KW-1133">Transmembrane helix</keyword>
<protein>
    <recommendedName>
        <fullName evidence="8">Transport permease protein</fullName>
    </recommendedName>
</protein>
<dbReference type="Proteomes" id="UP001560296">
    <property type="component" value="Unassembled WGS sequence"/>
</dbReference>
<feature type="transmembrane region" description="Helical" evidence="8">
    <location>
        <begin position="262"/>
        <end position="281"/>
    </location>
</feature>
<evidence type="ECO:0000256" key="8">
    <source>
        <dbReference type="RuleBase" id="RU361157"/>
    </source>
</evidence>
<evidence type="ECO:0000313" key="11">
    <source>
        <dbReference type="Proteomes" id="UP001560296"/>
    </source>
</evidence>
<dbReference type="PROSITE" id="PS51012">
    <property type="entry name" value="ABC_TM2"/>
    <property type="match status" value="1"/>
</dbReference>
<feature type="transmembrane region" description="Helical" evidence="8">
    <location>
        <begin position="293"/>
        <end position="312"/>
    </location>
</feature>
<evidence type="ECO:0000256" key="6">
    <source>
        <dbReference type="ARBA" id="ARBA00022989"/>
    </source>
</evidence>
<evidence type="ECO:0000259" key="9">
    <source>
        <dbReference type="PROSITE" id="PS51012"/>
    </source>
</evidence>
<name>A0ABV3YP33_9PSED</name>
<dbReference type="PRINTS" id="PR00164">
    <property type="entry name" value="ABC2TRNSPORT"/>
</dbReference>
<dbReference type="InterPro" id="IPR051449">
    <property type="entry name" value="ABC-2_transporter_component"/>
</dbReference>
<evidence type="ECO:0000256" key="3">
    <source>
        <dbReference type="ARBA" id="ARBA00022448"/>
    </source>
</evidence>
<sequence length="374" mass="41094">MNLRRLSAIVAKELRQLRRDRLTFAMIVGIPLLQLVLFGYAINMDVRGIDAAVLDQANTARSREVVAEIGSSQVLNLRYRLSTPQQMDALLRQGKIGAALVIPSDFEARLERGAGPSQGRLPQGRLAQDRLPLQLVVDGSDQSVQASARQLANYPLPGWAHQQGVELVNFYNPERLAAVNTVPGLIGVILTMTMVLFTAIALVRERERGNMEMLITTPLSPWELTLGKVLPFVGIGLLQVTVILITGSLLFEVPIRGSLLELYGASLLFIVASLALGVFISTLAQTQFQAMQIAFFTFLPQILLSGFMFPFAGMPQAAQWIAELLPLTHFLRLARGIMLRSAGVLELWPEMLALLVFTALMLGVAVTRVTKRLD</sequence>
<feature type="transmembrane region" description="Helical" evidence="8">
    <location>
        <begin position="21"/>
        <end position="42"/>
    </location>
</feature>
<dbReference type="EMBL" id="JBFTEG010000002">
    <property type="protein sequence ID" value="MEX6501071.1"/>
    <property type="molecule type" value="Genomic_DNA"/>
</dbReference>
<dbReference type="PANTHER" id="PTHR30294:SF29">
    <property type="entry name" value="MULTIDRUG ABC TRANSPORTER PERMEASE YBHS-RELATED"/>
    <property type="match status" value="1"/>
</dbReference>